<keyword evidence="3" id="KW-1185">Reference proteome</keyword>
<feature type="compositionally biased region" description="Polar residues" evidence="1">
    <location>
        <begin position="1"/>
        <end position="48"/>
    </location>
</feature>
<feature type="region of interest" description="Disordered" evidence="1">
    <location>
        <begin position="1"/>
        <end position="50"/>
    </location>
</feature>
<proteinExistence type="predicted"/>
<evidence type="ECO:0000256" key="1">
    <source>
        <dbReference type="SAM" id="MobiDB-lite"/>
    </source>
</evidence>
<evidence type="ECO:0000313" key="2">
    <source>
        <dbReference type="EMBL" id="RPA82331.1"/>
    </source>
</evidence>
<feature type="compositionally biased region" description="Pro residues" evidence="1">
    <location>
        <begin position="436"/>
        <end position="457"/>
    </location>
</feature>
<name>A0A3N4IDP6_ASCIM</name>
<dbReference type="AlphaFoldDB" id="A0A3N4IDP6"/>
<gene>
    <name evidence="2" type="ORF">BJ508DRAFT_325602</name>
</gene>
<protein>
    <submittedName>
        <fullName evidence="2">Uncharacterized protein</fullName>
    </submittedName>
</protein>
<dbReference type="Proteomes" id="UP000275078">
    <property type="component" value="Unassembled WGS sequence"/>
</dbReference>
<sequence length="475" mass="53630">MSESCSMGSERVSQTAGSAPTSPANRRGSTSYPSTAPSQEATNPNTSLYEGAGSMVLTAAIQEGGPVETQYNGASERERPHEDTAGLGRLAQAAQAALEEQKEEYREEFDVRRNMVYYDYDGEQPGDSDSEDYLEVSNACYNSKTCFYSQQCLQLNINETLRSEVHWCKHYLFEMKTGARIAWLPGHKEGMMRFCIHYSWYGEGKMWKNHSQQQMAVKLLEEIGGCKQEHSFCKAFVDKVVKYLKNTGSKMKNDGLLAPLMVRDHLDMDKVLEGRYQPRSAKFSRDQRFYKIASEYKSAEDCKHALALLLEHIRANGLNAEFSELANLSCLEGMPTGGELLTEDVYEDAFKDTPLRLPKLTRRLDSDEEDEKFITSKRGKRRNPEADFEGGYNQEGDDEDEGIVPQLKTKSSKQGVKRHKRGGSAQSPRNRRQPWGHPPHPPHPPQPWGSGYPPQPPQQWGHPPRQPGDGGDFFR</sequence>
<feature type="region of interest" description="Disordered" evidence="1">
    <location>
        <begin position="361"/>
        <end position="475"/>
    </location>
</feature>
<dbReference type="EMBL" id="ML119672">
    <property type="protein sequence ID" value="RPA82331.1"/>
    <property type="molecule type" value="Genomic_DNA"/>
</dbReference>
<organism evidence="2 3">
    <name type="scientific">Ascobolus immersus RN42</name>
    <dbReference type="NCBI Taxonomy" id="1160509"/>
    <lineage>
        <taxon>Eukaryota</taxon>
        <taxon>Fungi</taxon>
        <taxon>Dikarya</taxon>
        <taxon>Ascomycota</taxon>
        <taxon>Pezizomycotina</taxon>
        <taxon>Pezizomycetes</taxon>
        <taxon>Pezizales</taxon>
        <taxon>Ascobolaceae</taxon>
        <taxon>Ascobolus</taxon>
    </lineage>
</organism>
<reference evidence="2 3" key="1">
    <citation type="journal article" date="2018" name="Nat. Ecol. Evol.">
        <title>Pezizomycetes genomes reveal the molecular basis of ectomycorrhizal truffle lifestyle.</title>
        <authorList>
            <person name="Murat C."/>
            <person name="Payen T."/>
            <person name="Noel B."/>
            <person name="Kuo A."/>
            <person name="Morin E."/>
            <person name="Chen J."/>
            <person name="Kohler A."/>
            <person name="Krizsan K."/>
            <person name="Balestrini R."/>
            <person name="Da Silva C."/>
            <person name="Montanini B."/>
            <person name="Hainaut M."/>
            <person name="Levati E."/>
            <person name="Barry K.W."/>
            <person name="Belfiori B."/>
            <person name="Cichocki N."/>
            <person name="Clum A."/>
            <person name="Dockter R.B."/>
            <person name="Fauchery L."/>
            <person name="Guy J."/>
            <person name="Iotti M."/>
            <person name="Le Tacon F."/>
            <person name="Lindquist E.A."/>
            <person name="Lipzen A."/>
            <person name="Malagnac F."/>
            <person name="Mello A."/>
            <person name="Molinier V."/>
            <person name="Miyauchi S."/>
            <person name="Poulain J."/>
            <person name="Riccioni C."/>
            <person name="Rubini A."/>
            <person name="Sitrit Y."/>
            <person name="Splivallo R."/>
            <person name="Traeger S."/>
            <person name="Wang M."/>
            <person name="Zifcakova L."/>
            <person name="Wipf D."/>
            <person name="Zambonelli A."/>
            <person name="Paolocci F."/>
            <person name="Nowrousian M."/>
            <person name="Ottonello S."/>
            <person name="Baldrian P."/>
            <person name="Spatafora J.W."/>
            <person name="Henrissat B."/>
            <person name="Nagy L.G."/>
            <person name="Aury J.M."/>
            <person name="Wincker P."/>
            <person name="Grigoriev I.V."/>
            <person name="Bonfante P."/>
            <person name="Martin F.M."/>
        </authorList>
    </citation>
    <scope>NUCLEOTIDE SEQUENCE [LARGE SCALE GENOMIC DNA]</scope>
    <source>
        <strain evidence="2 3">RN42</strain>
    </source>
</reference>
<evidence type="ECO:0000313" key="3">
    <source>
        <dbReference type="Proteomes" id="UP000275078"/>
    </source>
</evidence>
<accession>A0A3N4IDP6</accession>